<sequence>MHAEFNRTFAVDKHFETREELKNAISTFGKEYNVVFSIKDSHPGKGQYAYICKHGGFKRDLGKKDTTLVDEVTEEIIDLSQNVSCVPEAKPIFQKSTQKFLCPASITLFGLTVTKNTMIHNHPISQDVTTYAIYRKKSPEIMARFYSPLSSGHEDLSPVLWI</sequence>
<dbReference type="OrthoDB" id="2298573at2759"/>
<dbReference type="Proteomes" id="UP000603453">
    <property type="component" value="Unassembled WGS sequence"/>
</dbReference>
<proteinExistence type="predicted"/>
<reference evidence="1" key="1">
    <citation type="submission" date="2020-12" db="EMBL/GenBank/DDBJ databases">
        <title>Metabolic potential, ecology and presence of endohyphal bacteria is reflected in genomic diversity of Mucoromycotina.</title>
        <authorList>
            <person name="Muszewska A."/>
            <person name="Okrasinska A."/>
            <person name="Steczkiewicz K."/>
            <person name="Drgas O."/>
            <person name="Orlowska M."/>
            <person name="Perlinska-Lenart U."/>
            <person name="Aleksandrzak-Piekarczyk T."/>
            <person name="Szatraj K."/>
            <person name="Zielenkiewicz U."/>
            <person name="Pilsyk S."/>
            <person name="Malc E."/>
            <person name="Mieczkowski P."/>
            <person name="Kruszewska J.S."/>
            <person name="Biernat P."/>
            <person name="Pawlowska J."/>
        </authorList>
    </citation>
    <scope>NUCLEOTIDE SEQUENCE</scope>
    <source>
        <strain evidence="1">WA0000017839</strain>
    </source>
</reference>
<dbReference type="EMBL" id="JAEPRD010000136">
    <property type="protein sequence ID" value="KAG2196983.1"/>
    <property type="molecule type" value="Genomic_DNA"/>
</dbReference>
<accession>A0A8H7QQL6</accession>
<name>A0A8H7QQL6_9FUNG</name>
<evidence type="ECO:0000313" key="1">
    <source>
        <dbReference type="EMBL" id="KAG2196983.1"/>
    </source>
</evidence>
<organism evidence="1 2">
    <name type="scientific">Mucor saturninus</name>
    <dbReference type="NCBI Taxonomy" id="64648"/>
    <lineage>
        <taxon>Eukaryota</taxon>
        <taxon>Fungi</taxon>
        <taxon>Fungi incertae sedis</taxon>
        <taxon>Mucoromycota</taxon>
        <taxon>Mucoromycotina</taxon>
        <taxon>Mucoromycetes</taxon>
        <taxon>Mucorales</taxon>
        <taxon>Mucorineae</taxon>
        <taxon>Mucoraceae</taxon>
        <taxon>Mucor</taxon>
    </lineage>
</organism>
<protein>
    <submittedName>
        <fullName evidence="1">Uncharacterized protein</fullName>
    </submittedName>
</protein>
<keyword evidence="2" id="KW-1185">Reference proteome</keyword>
<dbReference type="AlphaFoldDB" id="A0A8H7QQL6"/>
<evidence type="ECO:0000313" key="2">
    <source>
        <dbReference type="Proteomes" id="UP000603453"/>
    </source>
</evidence>
<gene>
    <name evidence="1" type="ORF">INT47_006930</name>
</gene>
<comment type="caution">
    <text evidence="1">The sequence shown here is derived from an EMBL/GenBank/DDBJ whole genome shotgun (WGS) entry which is preliminary data.</text>
</comment>